<dbReference type="GO" id="GO:0004553">
    <property type="term" value="F:hydrolase activity, hydrolyzing O-glycosyl compounds"/>
    <property type="evidence" value="ECO:0007669"/>
    <property type="project" value="InterPro"/>
</dbReference>
<dbReference type="AlphaFoldDB" id="A0A9W9SND4"/>
<dbReference type="SUPFAM" id="SSF49785">
    <property type="entry name" value="Galactose-binding domain-like"/>
    <property type="match status" value="1"/>
</dbReference>
<dbReference type="InterPro" id="IPR006103">
    <property type="entry name" value="Glyco_hydro_2_cat"/>
</dbReference>
<dbReference type="SUPFAM" id="SSF49303">
    <property type="entry name" value="beta-Galactosidase/glucuronidase domain"/>
    <property type="match status" value="1"/>
</dbReference>
<organism evidence="7 8">
    <name type="scientific">Penicillium cataractarum</name>
    <dbReference type="NCBI Taxonomy" id="2100454"/>
    <lineage>
        <taxon>Eukaryota</taxon>
        <taxon>Fungi</taxon>
        <taxon>Dikarya</taxon>
        <taxon>Ascomycota</taxon>
        <taxon>Pezizomycotina</taxon>
        <taxon>Eurotiomycetes</taxon>
        <taxon>Eurotiomycetidae</taxon>
        <taxon>Eurotiales</taxon>
        <taxon>Aspergillaceae</taxon>
        <taxon>Penicillium</taxon>
    </lineage>
</organism>
<dbReference type="PANTHER" id="PTHR42732:SF4">
    <property type="entry name" value="BETA-MANNOSIDASE"/>
    <property type="match status" value="1"/>
</dbReference>
<comment type="similarity">
    <text evidence="1">Belongs to the glycosyl hydrolase 2 family.</text>
</comment>
<evidence type="ECO:0000313" key="8">
    <source>
        <dbReference type="Proteomes" id="UP001147782"/>
    </source>
</evidence>
<keyword evidence="2" id="KW-0378">Hydrolase</keyword>
<gene>
    <name evidence="7" type="ORF">N7496_002907</name>
</gene>
<dbReference type="GO" id="GO:0005975">
    <property type="term" value="P:carbohydrate metabolic process"/>
    <property type="evidence" value="ECO:0007669"/>
    <property type="project" value="InterPro"/>
</dbReference>
<evidence type="ECO:0000313" key="7">
    <source>
        <dbReference type="EMBL" id="KAJ5380479.1"/>
    </source>
</evidence>
<reference evidence="7" key="1">
    <citation type="submission" date="2022-11" db="EMBL/GenBank/DDBJ databases">
        <authorList>
            <person name="Petersen C."/>
        </authorList>
    </citation>
    <scope>NUCLEOTIDE SEQUENCE</scope>
    <source>
        <strain evidence="7">IBT 29864</strain>
    </source>
</reference>
<dbReference type="Gene3D" id="3.20.20.80">
    <property type="entry name" value="Glycosidases"/>
    <property type="match status" value="1"/>
</dbReference>
<reference evidence="7" key="2">
    <citation type="journal article" date="2023" name="IMA Fungus">
        <title>Comparative genomic study of the Penicillium genus elucidates a diverse pangenome and 15 lateral gene transfer events.</title>
        <authorList>
            <person name="Petersen C."/>
            <person name="Sorensen T."/>
            <person name="Nielsen M.R."/>
            <person name="Sondergaard T.E."/>
            <person name="Sorensen J.L."/>
            <person name="Fitzpatrick D.A."/>
            <person name="Frisvad J.C."/>
            <person name="Nielsen K.L."/>
        </authorList>
    </citation>
    <scope>NUCLEOTIDE SEQUENCE</scope>
    <source>
        <strain evidence="7">IBT 29864</strain>
    </source>
</reference>
<proteinExistence type="inferred from homology"/>
<comment type="caution">
    <text evidence="7">The sequence shown here is derived from an EMBL/GenBank/DDBJ whole genome shotgun (WGS) entry which is preliminary data.</text>
</comment>
<dbReference type="Proteomes" id="UP001147782">
    <property type="component" value="Unassembled WGS sequence"/>
</dbReference>
<name>A0A9W9SND4_9EURO</name>
<dbReference type="InterPro" id="IPR006104">
    <property type="entry name" value="Glyco_hydro_2_N"/>
</dbReference>
<dbReference type="SUPFAM" id="SSF51445">
    <property type="entry name" value="(Trans)glycosidases"/>
    <property type="match status" value="1"/>
</dbReference>
<dbReference type="RefSeq" id="XP_056558050.1">
    <property type="nucleotide sequence ID" value="XM_056695838.1"/>
</dbReference>
<dbReference type="Gene3D" id="2.60.120.260">
    <property type="entry name" value="Galactose-binding domain-like"/>
    <property type="match status" value="1"/>
</dbReference>
<evidence type="ECO:0000259" key="6">
    <source>
        <dbReference type="Pfam" id="PF02837"/>
    </source>
</evidence>
<dbReference type="InterPro" id="IPR051913">
    <property type="entry name" value="GH2_Domain-Containing"/>
</dbReference>
<feature type="domain" description="Glycoside hydrolase family 2 immunoglobulin-like beta-sandwich" evidence="4">
    <location>
        <begin position="285"/>
        <end position="322"/>
    </location>
</feature>
<protein>
    <recommendedName>
        <fullName evidence="9">Glycoside hydrolase family 2 protein</fullName>
    </recommendedName>
</protein>
<accession>A0A9W9SND4</accession>
<feature type="domain" description="Glycosyl hydrolases family 2 sugar binding" evidence="6">
    <location>
        <begin position="19"/>
        <end position="151"/>
    </location>
</feature>
<dbReference type="InterPro" id="IPR036156">
    <property type="entry name" value="Beta-gal/glucu_dom_sf"/>
</dbReference>
<dbReference type="Pfam" id="PF00703">
    <property type="entry name" value="Glyco_hydro_2"/>
    <property type="match status" value="1"/>
</dbReference>
<evidence type="ECO:0008006" key="9">
    <source>
        <dbReference type="Google" id="ProtNLM"/>
    </source>
</evidence>
<evidence type="ECO:0000259" key="4">
    <source>
        <dbReference type="Pfam" id="PF00703"/>
    </source>
</evidence>
<dbReference type="InterPro" id="IPR013783">
    <property type="entry name" value="Ig-like_fold"/>
</dbReference>
<keyword evidence="3" id="KW-0326">Glycosidase</keyword>
<evidence type="ECO:0000259" key="5">
    <source>
        <dbReference type="Pfam" id="PF02836"/>
    </source>
</evidence>
<dbReference type="GeneID" id="81435015"/>
<evidence type="ECO:0000256" key="3">
    <source>
        <dbReference type="ARBA" id="ARBA00023295"/>
    </source>
</evidence>
<dbReference type="OrthoDB" id="408320at2759"/>
<dbReference type="InterPro" id="IPR008979">
    <property type="entry name" value="Galactose-bd-like_sf"/>
</dbReference>
<dbReference type="InterPro" id="IPR006102">
    <property type="entry name" value="Ig-like_GH2"/>
</dbReference>
<evidence type="ECO:0000256" key="1">
    <source>
        <dbReference type="ARBA" id="ARBA00007401"/>
    </source>
</evidence>
<feature type="domain" description="Glycoside hydrolase family 2 catalytic" evidence="5">
    <location>
        <begin position="361"/>
        <end position="544"/>
    </location>
</feature>
<evidence type="ECO:0000256" key="2">
    <source>
        <dbReference type="ARBA" id="ARBA00022801"/>
    </source>
</evidence>
<dbReference type="Pfam" id="PF02837">
    <property type="entry name" value="Glyco_hydro_2_N"/>
    <property type="match status" value="1"/>
</dbReference>
<dbReference type="PANTHER" id="PTHR42732">
    <property type="entry name" value="BETA-GALACTOSIDASE"/>
    <property type="match status" value="1"/>
</dbReference>
<dbReference type="InterPro" id="IPR017853">
    <property type="entry name" value="GH"/>
</dbReference>
<dbReference type="Pfam" id="PF02836">
    <property type="entry name" value="Glyco_hydro_2_C"/>
    <property type="match status" value="1"/>
</dbReference>
<dbReference type="EMBL" id="JAPZBS010000002">
    <property type="protein sequence ID" value="KAJ5380479.1"/>
    <property type="molecule type" value="Genomic_DNA"/>
</dbReference>
<sequence length="665" mass="75336">MASSYPRPDFQRKALNWATLDGTWDFIFDDANIGLSNKWQNNGIPEQTDRNQPKREIKVPYAFQTPASGINLFEAHELMWYERRIDDIRTDAEKAQGNRLLFRFGAVDYECSVWVNGQFVGGHRGGHVPFDLDVTDAFPSETKSARLTLRVRDSPYDLAQPRGKQYWKPVSESIFYTPTGGIWLSVWMESVPAMRLCCGSGGTVLRSDDIERGELHARIAVSGRSPQVACNVEIQASLEGVLVGKNKVALPTERDWAALDLSMKVPHASELRKKAPYHIEGAWHDSVALWAPEHPILYDLVLRLYDASGEVVDEIETTTGMRSLSWQTGDGTFRLNGKPLFQMLFLDQGYWPETGMTPPSSEALKADIIMAKDMGFNGCRKHQKVEDPRFHYWADRLGYLVWGEMANAYEFGSDYIERMNAEWAEAVKRDINHPCIITWTPNNESWAYTSLKDNIDQRDHIRSLYYLTKTLDPSRPINDNCGWEHVLTDLTTYHDYADSHDLTETCSKMENGILGQKAGREMFTKPIYSGFSGHTLVDSGAQHKAGAPVICTEFGGVNIAPPKDTQAGERDWGYTTATDVDDFLKRFEKLVMAIVKGGHTCGLVYTQLCDIEQEVNGLYTYDRKAKVPVEKVKAIMDAAEDYYYQHVQSHAPKGFRKLLHSLHRS</sequence>
<keyword evidence="8" id="KW-1185">Reference proteome</keyword>
<dbReference type="Gene3D" id="2.60.40.10">
    <property type="entry name" value="Immunoglobulins"/>
    <property type="match status" value="1"/>
</dbReference>